<evidence type="ECO:0000256" key="1">
    <source>
        <dbReference type="SAM" id="Phobius"/>
    </source>
</evidence>
<evidence type="ECO:0008006" key="4">
    <source>
        <dbReference type="Google" id="ProtNLM"/>
    </source>
</evidence>
<evidence type="ECO:0000313" key="2">
    <source>
        <dbReference type="EMBL" id="PWG79266.1"/>
    </source>
</evidence>
<accession>A0A2U2PCZ6</accession>
<comment type="caution">
    <text evidence="2">The sequence shown here is derived from an EMBL/GenBank/DDBJ whole genome shotgun (WGS) entry which is preliminary data.</text>
</comment>
<feature type="transmembrane region" description="Helical" evidence="1">
    <location>
        <begin position="190"/>
        <end position="210"/>
    </location>
</feature>
<dbReference type="Proteomes" id="UP000245647">
    <property type="component" value="Unassembled WGS sequence"/>
</dbReference>
<keyword evidence="1" id="KW-1133">Transmembrane helix</keyword>
<feature type="transmembrane region" description="Helical" evidence="1">
    <location>
        <begin position="216"/>
        <end position="242"/>
    </location>
</feature>
<feature type="transmembrane region" description="Helical" evidence="1">
    <location>
        <begin position="30"/>
        <end position="54"/>
    </location>
</feature>
<reference evidence="2 3" key="1">
    <citation type="submission" date="2018-04" db="EMBL/GenBank/DDBJ databases">
        <title>Pedobacter chongqingensis sp. nov., isolated from a rottenly hemp rope.</title>
        <authorList>
            <person name="Cai Y."/>
        </authorList>
    </citation>
    <scope>NUCLEOTIDE SEQUENCE [LARGE SCALE GENOMIC DNA]</scope>
    <source>
        <strain evidence="2 3">FJ4-8</strain>
    </source>
</reference>
<keyword evidence="1" id="KW-0472">Membrane</keyword>
<dbReference type="EMBL" id="QEAS01000016">
    <property type="protein sequence ID" value="PWG79266.1"/>
    <property type="molecule type" value="Genomic_DNA"/>
</dbReference>
<dbReference type="OrthoDB" id="752539at2"/>
<keyword evidence="3" id="KW-1185">Reference proteome</keyword>
<dbReference type="AlphaFoldDB" id="A0A2U2PCZ6"/>
<evidence type="ECO:0000313" key="3">
    <source>
        <dbReference type="Proteomes" id="UP000245647"/>
    </source>
</evidence>
<feature type="transmembrane region" description="Helical" evidence="1">
    <location>
        <begin position="146"/>
        <end position="169"/>
    </location>
</feature>
<name>A0A2U2PCZ6_9SPHI</name>
<organism evidence="2 3">
    <name type="scientific">Pararcticibacter amylolyticus</name>
    <dbReference type="NCBI Taxonomy" id="2173175"/>
    <lineage>
        <taxon>Bacteria</taxon>
        <taxon>Pseudomonadati</taxon>
        <taxon>Bacteroidota</taxon>
        <taxon>Sphingobacteriia</taxon>
        <taxon>Sphingobacteriales</taxon>
        <taxon>Sphingobacteriaceae</taxon>
        <taxon>Pararcticibacter</taxon>
    </lineage>
</organism>
<proteinExistence type="predicted"/>
<dbReference type="RefSeq" id="WP_109417282.1">
    <property type="nucleotide sequence ID" value="NZ_QEAS01000016.1"/>
</dbReference>
<keyword evidence="1" id="KW-0812">Transmembrane</keyword>
<feature type="transmembrane region" description="Helical" evidence="1">
    <location>
        <begin position="107"/>
        <end position="134"/>
    </location>
</feature>
<feature type="transmembrane region" description="Helical" evidence="1">
    <location>
        <begin position="60"/>
        <end position="82"/>
    </location>
</feature>
<protein>
    <recommendedName>
        <fullName evidence="4">Beta-carotene 15,15'-monooxygenase</fullName>
    </recommendedName>
</protein>
<gene>
    <name evidence="2" type="ORF">DDR33_18465</name>
</gene>
<sequence>MIEFLKESTFAVNDVLRIAWRVLKSQYFKVLGLCIMMFLVFNLSGFLAFFLSGFNLGLSLFMLLIFIVTYCGFQLTLFKFVLRVLDENREDVYVKDSLPTTRQIAKFLIATFYFILCILVVYGAIILVVFPFAYVRVPMDVLTQVAISLGVLGIIFTWIRISFFPFFIIDKDHSPFKSIRFSMAITRGNFTKLLILLIFLAIFQILHLLINYKGNFFVGLIINLVNSLLIIPLSSVVITVAYRRMMNEYEGDQDPGIIRNII</sequence>